<feature type="transmembrane region" description="Helical" evidence="1">
    <location>
        <begin position="216"/>
        <end position="232"/>
    </location>
</feature>
<keyword evidence="3" id="KW-1185">Reference proteome</keyword>
<dbReference type="EMBL" id="NIDF01000052">
    <property type="protein sequence ID" value="TYJ54844.1"/>
    <property type="molecule type" value="Genomic_DNA"/>
</dbReference>
<gene>
    <name evidence="2" type="ORF">B9479_004515</name>
</gene>
<comment type="caution">
    <text evidence="2">The sequence shown here is derived from an EMBL/GenBank/DDBJ whole genome shotgun (WGS) entry which is preliminary data.</text>
</comment>
<organism evidence="2 3">
    <name type="scientific">Cryptococcus floricola</name>
    <dbReference type="NCBI Taxonomy" id="2591691"/>
    <lineage>
        <taxon>Eukaryota</taxon>
        <taxon>Fungi</taxon>
        <taxon>Dikarya</taxon>
        <taxon>Basidiomycota</taxon>
        <taxon>Agaricomycotina</taxon>
        <taxon>Tremellomycetes</taxon>
        <taxon>Tremellales</taxon>
        <taxon>Cryptococcaceae</taxon>
        <taxon>Cryptococcus</taxon>
    </lineage>
</organism>
<name>A0A5D3AWE6_9TREE</name>
<evidence type="ECO:0000313" key="3">
    <source>
        <dbReference type="Proteomes" id="UP000322245"/>
    </source>
</evidence>
<keyword evidence="1" id="KW-0472">Membrane</keyword>
<evidence type="ECO:0000313" key="2">
    <source>
        <dbReference type="EMBL" id="TYJ54844.1"/>
    </source>
</evidence>
<keyword evidence="1" id="KW-1133">Transmembrane helix</keyword>
<feature type="transmembrane region" description="Helical" evidence="1">
    <location>
        <begin position="273"/>
        <end position="293"/>
    </location>
</feature>
<keyword evidence="1" id="KW-0812">Transmembrane</keyword>
<reference evidence="2 3" key="1">
    <citation type="submission" date="2017-05" db="EMBL/GenBank/DDBJ databases">
        <title>The Genome Sequence of Tsuchiyaea wingfieldii DSM 27421.</title>
        <authorList>
            <person name="Cuomo C."/>
            <person name="Passer A."/>
            <person name="Billmyre B."/>
            <person name="Heitman J."/>
        </authorList>
    </citation>
    <scope>NUCLEOTIDE SEQUENCE [LARGE SCALE GENOMIC DNA]</scope>
    <source>
        <strain evidence="2 3">DSM 27421</strain>
    </source>
</reference>
<proteinExistence type="predicted"/>
<protein>
    <submittedName>
        <fullName evidence="2">Uncharacterized protein</fullName>
    </submittedName>
</protein>
<accession>A0A5D3AWE6</accession>
<sequence length="325" mass="36970">MDPPALCAISHFSTASHLPPNPTPLRLNLLLQLTQSAYQVLDQLARLDPSTPDPEWADTLEAFLTHESPAYINAQVATEVEKRLGEEGREEETEDYDPRHGWISGVAGVRGHTFHTGRRSKAYATIYGVWLSVATKVDRRLTEERREEENEDYDPRHRWISRVAGVRGHTFRSGRRSKAFATRSGIWLSFIADVLILAVIPSILSILFFLDFFDQVVLIVLVIAGLVFLGFWRRSNRRSELEGDIAVLEELRHQGIFRQRLRLLWRARGLRELFPGLAILILGLFAFKGFGLVPDNWKEAFQKVVDDTAESFSPAYPFKNSSKAN</sequence>
<feature type="transmembrane region" description="Helical" evidence="1">
    <location>
        <begin position="185"/>
        <end position="210"/>
    </location>
</feature>
<dbReference type="AlphaFoldDB" id="A0A5D3AWE6"/>
<evidence type="ECO:0000256" key="1">
    <source>
        <dbReference type="SAM" id="Phobius"/>
    </source>
</evidence>
<dbReference type="Proteomes" id="UP000322245">
    <property type="component" value="Unassembled WGS sequence"/>
</dbReference>